<feature type="region of interest" description="Disordered" evidence="1">
    <location>
        <begin position="68"/>
        <end position="145"/>
    </location>
</feature>
<dbReference type="EMBL" id="JAGTJQ010000019">
    <property type="protein sequence ID" value="KAH7009301.1"/>
    <property type="molecule type" value="Genomic_DNA"/>
</dbReference>
<evidence type="ECO:0000313" key="3">
    <source>
        <dbReference type="Proteomes" id="UP000756346"/>
    </source>
</evidence>
<dbReference type="Proteomes" id="UP000756346">
    <property type="component" value="Unassembled WGS sequence"/>
</dbReference>
<keyword evidence="3" id="KW-1185">Reference proteome</keyword>
<reference evidence="2" key="1">
    <citation type="journal article" date="2021" name="Nat. Commun.">
        <title>Genetic determinants of endophytism in the Arabidopsis root mycobiome.</title>
        <authorList>
            <person name="Mesny F."/>
            <person name="Miyauchi S."/>
            <person name="Thiergart T."/>
            <person name="Pickel B."/>
            <person name="Atanasova L."/>
            <person name="Karlsson M."/>
            <person name="Huettel B."/>
            <person name="Barry K.W."/>
            <person name="Haridas S."/>
            <person name="Chen C."/>
            <person name="Bauer D."/>
            <person name="Andreopoulos W."/>
            <person name="Pangilinan J."/>
            <person name="LaButti K."/>
            <person name="Riley R."/>
            <person name="Lipzen A."/>
            <person name="Clum A."/>
            <person name="Drula E."/>
            <person name="Henrissat B."/>
            <person name="Kohler A."/>
            <person name="Grigoriev I.V."/>
            <person name="Martin F.M."/>
            <person name="Hacquard S."/>
        </authorList>
    </citation>
    <scope>NUCLEOTIDE SEQUENCE</scope>
    <source>
        <strain evidence="2">MPI-CAGE-CH-0230</strain>
    </source>
</reference>
<proteinExistence type="predicted"/>
<feature type="compositionally biased region" description="Polar residues" evidence="1">
    <location>
        <begin position="124"/>
        <end position="134"/>
    </location>
</feature>
<feature type="region of interest" description="Disordered" evidence="1">
    <location>
        <begin position="247"/>
        <end position="268"/>
    </location>
</feature>
<evidence type="ECO:0000313" key="2">
    <source>
        <dbReference type="EMBL" id="KAH7009301.1"/>
    </source>
</evidence>
<sequence>MAELQRVAGLHASSVQDPEGPGPEGLALFLMEYRASPLMAVENVVEWMVRIRAERADVVSEEVEVLSQETSSVTPISGVVQSSQHTAEELPDQDHTSMQSGPVPGPSASSRPETPGPVLVVHNGPTTSSVQSLSHRPFSKCPSTSATDYRSIARASAKWRHTLRETSFTTCTMDGRTERTPNTSLPVSGRLSGPTELHSLETTNTSTCIIGAVASDQGLLSSISVAITPTSPDATNMACHSRIYKNRRCGSGESPKPDTDGEPILPVDTVSSDSLTTVVHDITVSADLSSTTELQTHLASSASSLWGSSSPLATGRSIDGDSACTTFSDLDESFEEGPEAPVFEMLSCPIHTCSMVESSSLRGPPCGAVVLWWQQRSQSDETRQA</sequence>
<feature type="compositionally biased region" description="Basic and acidic residues" evidence="1">
    <location>
        <begin position="86"/>
        <end position="95"/>
    </location>
</feature>
<organism evidence="2 3">
    <name type="scientific">Microdochium trichocladiopsis</name>
    <dbReference type="NCBI Taxonomy" id="1682393"/>
    <lineage>
        <taxon>Eukaryota</taxon>
        <taxon>Fungi</taxon>
        <taxon>Dikarya</taxon>
        <taxon>Ascomycota</taxon>
        <taxon>Pezizomycotina</taxon>
        <taxon>Sordariomycetes</taxon>
        <taxon>Xylariomycetidae</taxon>
        <taxon>Xylariales</taxon>
        <taxon>Microdochiaceae</taxon>
        <taxon>Microdochium</taxon>
    </lineage>
</organism>
<gene>
    <name evidence="2" type="ORF">B0I36DRAFT_356784</name>
</gene>
<feature type="region of interest" description="Disordered" evidence="1">
    <location>
        <begin position="1"/>
        <end position="21"/>
    </location>
</feature>
<dbReference type="RefSeq" id="XP_046003962.1">
    <property type="nucleotide sequence ID" value="XM_046157680.1"/>
</dbReference>
<name>A0A9P8XPK3_9PEZI</name>
<comment type="caution">
    <text evidence="2">The sequence shown here is derived from an EMBL/GenBank/DDBJ whole genome shotgun (WGS) entry which is preliminary data.</text>
</comment>
<evidence type="ECO:0000256" key="1">
    <source>
        <dbReference type="SAM" id="MobiDB-lite"/>
    </source>
</evidence>
<accession>A0A9P8XPK3</accession>
<dbReference type="AlphaFoldDB" id="A0A9P8XPK3"/>
<feature type="region of interest" description="Disordered" evidence="1">
    <location>
        <begin position="173"/>
        <end position="193"/>
    </location>
</feature>
<protein>
    <submittedName>
        <fullName evidence="2">Uncharacterized protein</fullName>
    </submittedName>
</protein>
<dbReference type="GeneID" id="70187226"/>